<dbReference type="InterPro" id="IPR029060">
    <property type="entry name" value="PIN-like_dom_sf"/>
</dbReference>
<keyword evidence="2" id="KW-1185">Reference proteome</keyword>
<evidence type="ECO:0000313" key="2">
    <source>
        <dbReference type="Proteomes" id="UP001209317"/>
    </source>
</evidence>
<dbReference type="EMBL" id="JAOTPL010000032">
    <property type="protein sequence ID" value="MCU7695488.1"/>
    <property type="molecule type" value="Genomic_DNA"/>
</dbReference>
<evidence type="ECO:0000313" key="1">
    <source>
        <dbReference type="EMBL" id="MCU7695488.1"/>
    </source>
</evidence>
<proteinExistence type="predicted"/>
<protein>
    <recommendedName>
        <fullName evidence="3">PIN domain-containing protein</fullName>
    </recommendedName>
</protein>
<dbReference type="SUPFAM" id="SSF88723">
    <property type="entry name" value="PIN domain-like"/>
    <property type="match status" value="1"/>
</dbReference>
<accession>A0AAE3LLC8</accession>
<dbReference type="Gene3D" id="3.40.50.1010">
    <property type="entry name" value="5'-nuclease"/>
    <property type="match status" value="1"/>
</dbReference>
<evidence type="ECO:0008006" key="3">
    <source>
        <dbReference type="Google" id="ProtNLM"/>
    </source>
</evidence>
<reference evidence="1" key="1">
    <citation type="submission" date="2022-10" db="EMBL/GenBank/DDBJ databases">
        <authorList>
            <person name="Kim H.S."/>
            <person name="Kim J.-S."/>
            <person name="Suh M.K."/>
            <person name="Eom M.K."/>
            <person name="Lee J.-S."/>
        </authorList>
    </citation>
    <scope>NUCLEOTIDE SEQUENCE</scope>
    <source>
        <strain evidence="1">LIP-5</strain>
    </source>
</reference>
<organism evidence="1 2">
    <name type="scientific">Haoranjiania flava</name>
    <dbReference type="NCBI Taxonomy" id="1856322"/>
    <lineage>
        <taxon>Bacteria</taxon>
        <taxon>Pseudomonadati</taxon>
        <taxon>Bacteroidota</taxon>
        <taxon>Chitinophagia</taxon>
        <taxon>Chitinophagales</taxon>
        <taxon>Chitinophagaceae</taxon>
        <taxon>Haoranjiania</taxon>
    </lineage>
</organism>
<dbReference type="Proteomes" id="UP001209317">
    <property type="component" value="Unassembled WGS sequence"/>
</dbReference>
<name>A0AAE3LLC8_9BACT</name>
<sequence>MKVSSGVLLDTSFFIRFLNDDDPLFENAMNYYKYFLTNEIKMYISTIAIAEYCVGGSINELPLRNLAILPFNLNHAVKTGEIARIVFTNKNKLQLKKRNIIPNDSKLFSQADVEGTINFFLSSDVESKKIYELLESENQKLNFKFIDLKIPPNEFFGYLDLR</sequence>
<gene>
    <name evidence="1" type="ORF">OD355_13265</name>
</gene>
<dbReference type="AlphaFoldDB" id="A0AAE3LLC8"/>
<dbReference type="RefSeq" id="WP_263038975.1">
    <property type="nucleotide sequence ID" value="NZ_JAOTPL010000032.1"/>
</dbReference>
<comment type="caution">
    <text evidence="1">The sequence shown here is derived from an EMBL/GenBank/DDBJ whole genome shotgun (WGS) entry which is preliminary data.</text>
</comment>